<organism evidence="2 3">
    <name type="scientific">Pterulicium gracile</name>
    <dbReference type="NCBI Taxonomy" id="1884261"/>
    <lineage>
        <taxon>Eukaryota</taxon>
        <taxon>Fungi</taxon>
        <taxon>Dikarya</taxon>
        <taxon>Basidiomycota</taxon>
        <taxon>Agaricomycotina</taxon>
        <taxon>Agaricomycetes</taxon>
        <taxon>Agaricomycetidae</taxon>
        <taxon>Agaricales</taxon>
        <taxon>Pleurotineae</taxon>
        <taxon>Pterulaceae</taxon>
        <taxon>Pterulicium</taxon>
    </lineage>
</organism>
<keyword evidence="1" id="KW-0732">Signal</keyword>
<name>A0A5C3R394_9AGAR</name>
<protein>
    <submittedName>
        <fullName evidence="2">Uncharacterized protein</fullName>
    </submittedName>
</protein>
<feature type="chain" id="PRO_5023087290" evidence="1">
    <location>
        <begin position="19"/>
        <end position="198"/>
    </location>
</feature>
<evidence type="ECO:0000313" key="3">
    <source>
        <dbReference type="Proteomes" id="UP000305067"/>
    </source>
</evidence>
<keyword evidence="3" id="KW-1185">Reference proteome</keyword>
<reference evidence="2 3" key="1">
    <citation type="journal article" date="2019" name="Nat. Ecol. Evol.">
        <title>Megaphylogeny resolves global patterns of mushroom evolution.</title>
        <authorList>
            <person name="Varga T."/>
            <person name="Krizsan K."/>
            <person name="Foldi C."/>
            <person name="Dima B."/>
            <person name="Sanchez-Garcia M."/>
            <person name="Sanchez-Ramirez S."/>
            <person name="Szollosi G.J."/>
            <person name="Szarkandi J.G."/>
            <person name="Papp V."/>
            <person name="Albert L."/>
            <person name="Andreopoulos W."/>
            <person name="Angelini C."/>
            <person name="Antonin V."/>
            <person name="Barry K.W."/>
            <person name="Bougher N.L."/>
            <person name="Buchanan P."/>
            <person name="Buyck B."/>
            <person name="Bense V."/>
            <person name="Catcheside P."/>
            <person name="Chovatia M."/>
            <person name="Cooper J."/>
            <person name="Damon W."/>
            <person name="Desjardin D."/>
            <person name="Finy P."/>
            <person name="Geml J."/>
            <person name="Haridas S."/>
            <person name="Hughes K."/>
            <person name="Justo A."/>
            <person name="Karasinski D."/>
            <person name="Kautmanova I."/>
            <person name="Kiss B."/>
            <person name="Kocsube S."/>
            <person name="Kotiranta H."/>
            <person name="LaButti K.M."/>
            <person name="Lechner B.E."/>
            <person name="Liimatainen K."/>
            <person name="Lipzen A."/>
            <person name="Lukacs Z."/>
            <person name="Mihaltcheva S."/>
            <person name="Morgado L.N."/>
            <person name="Niskanen T."/>
            <person name="Noordeloos M.E."/>
            <person name="Ohm R.A."/>
            <person name="Ortiz-Santana B."/>
            <person name="Ovrebo C."/>
            <person name="Racz N."/>
            <person name="Riley R."/>
            <person name="Savchenko A."/>
            <person name="Shiryaev A."/>
            <person name="Soop K."/>
            <person name="Spirin V."/>
            <person name="Szebenyi C."/>
            <person name="Tomsovsky M."/>
            <person name="Tulloss R.E."/>
            <person name="Uehling J."/>
            <person name="Grigoriev I.V."/>
            <person name="Vagvolgyi C."/>
            <person name="Papp T."/>
            <person name="Martin F.M."/>
            <person name="Miettinen O."/>
            <person name="Hibbett D.S."/>
            <person name="Nagy L.G."/>
        </authorList>
    </citation>
    <scope>NUCLEOTIDE SEQUENCE [LARGE SCALE GENOMIC DNA]</scope>
    <source>
        <strain evidence="2 3">CBS 309.79</strain>
    </source>
</reference>
<dbReference type="EMBL" id="ML178817">
    <property type="protein sequence ID" value="TFL05274.1"/>
    <property type="molecule type" value="Genomic_DNA"/>
</dbReference>
<dbReference type="AlphaFoldDB" id="A0A5C3R394"/>
<gene>
    <name evidence="2" type="ORF">BDV98DRAFT_561750</name>
</gene>
<feature type="signal peptide" evidence="1">
    <location>
        <begin position="1"/>
        <end position="18"/>
    </location>
</feature>
<dbReference type="Proteomes" id="UP000305067">
    <property type="component" value="Unassembled WGS sequence"/>
</dbReference>
<sequence length="198" mass="20425">MFSFAVVSAFSLASFASAAQTLTFYGVSDGPVGLAGASPTVSPIGSVGSGSTTTYDYQAVITAVPTAIPGPSQTIDFGNGFPFGGMFEPMVVPGAPTPTVKKIAPTTIHATLYADPTRNVLEYYAPVATGAGDAPGSFIQDCIFDSNKQQASCTYVRGDLKYNRFGSSNNMGMQTYHGTCVPLFSAVLGSTANRQGQA</sequence>
<accession>A0A5C3R394</accession>
<evidence type="ECO:0000313" key="2">
    <source>
        <dbReference type="EMBL" id="TFL05274.1"/>
    </source>
</evidence>
<proteinExistence type="predicted"/>
<evidence type="ECO:0000256" key="1">
    <source>
        <dbReference type="SAM" id="SignalP"/>
    </source>
</evidence>